<dbReference type="PANTHER" id="PTHR43086:SF2">
    <property type="entry name" value="HYDROXYSTEROID DEHYDROGENASE-LIKE PROTEIN 1"/>
    <property type="match status" value="1"/>
</dbReference>
<keyword evidence="3" id="KW-0732">Signal</keyword>
<sequence length="976" mass="107313">MLSLSLLVLLSLATWGAADQIIYTDDALSNGWQDWSWGSTLNYSATNIKEDASSLFVNSTAWAALSLKSSGTIQGFAGLRFDIAGDNPPIQFYIQSTTDNDQSVTIPLTTLGTSVNSSAFTSLLLDFSALPPAGGPLALGDGAVYNIDNIILVDSITVTPQFLSAEPIGVNVIAVTGQGDIDYSSVQVKLNGKSINITSIETVPTVDVSSSLVITTDTAGNETSFSYTIPAATSGSINQHVSFPINERIYGVNFPTDADYISHLGVTISRKGGNAETAYNPFGDFTNAGNDWYFENRAADDADEWLEWVQGADSQAILLIPALDWVSKDATSYSYPKTVYSDQAAFDPYNADAGNGKFANGSWVTPPDPSLVYAPWNVSAAREYLTGLVNKPQVVTIDNEIEIASNTHQDMHPIPFGYDEILERVLNFSTMAKEVLPTVEVAAPSTCAWWYYWTSVVGEPDKVAHNGSDFLPWFLQQMAAHEETTKQRLLDTLDIHYYYAADTSSNNDSAKALRLRLSRSLWDPTYIDESWISGPASNSQPNPDRVMLIPRMQTLIQENYPGTKLSIGEFSSTEDTDLTGGLLTVDMLGIFGQHKLDQATYWETPDEKGPIGLAYWLFRGYGTLFGSNSAQVSIPSLNPDLLGVYAGTNAQHNNATLVVVNKDPDSPVALHLAGLPAGHYFLRHFARFIWVYFLRSSDIRKYSHGPAPPYALVTGASDGIGKAVARELYDQGFNLIIHGRREEKTRKVAEELRARGTRDVKYFLASVGDDGLDIPKLLEPFKDLNITFVVNNVGGGSNEAGRIDEYTEADLLRDIRINMLFAFNFTRALLPILRRSSPAQVLFIGSQSAEIRIPRLATYSPPKAFLKQLTRCLSCDERWWTPSNVSFVYVTVGTVVTNAMRTTPHIFNPTSERFAKALVARVGCAEDEYTAWAPHVLQMWSMKLLGDSFIEVYAASTIKEIIETRAKYFDEDKKTA</sequence>
<keyword evidence="6" id="KW-1185">Reference proteome</keyword>
<dbReference type="PANTHER" id="PTHR43086">
    <property type="entry name" value="VERY-LONG-CHAIN 3-OXOOACYL-COA REDUCTASE"/>
    <property type="match status" value="1"/>
</dbReference>
<name>A0A4S4NBH6_9APHY</name>
<dbReference type="OrthoDB" id="3180848at2759"/>
<dbReference type="InterPro" id="IPR036291">
    <property type="entry name" value="NAD(P)-bd_dom_sf"/>
</dbReference>
<evidence type="ECO:0000259" key="4">
    <source>
        <dbReference type="Pfam" id="PF12891"/>
    </source>
</evidence>
<dbReference type="Gene3D" id="3.20.20.80">
    <property type="entry name" value="Glycosidases"/>
    <property type="match status" value="1"/>
</dbReference>
<dbReference type="EMBL" id="SGPM01000008">
    <property type="protein sequence ID" value="THH33310.1"/>
    <property type="molecule type" value="Genomic_DNA"/>
</dbReference>
<accession>A0A4S4NBH6</accession>
<feature type="domain" description="Glycoside hydrolase family 44 catalytic" evidence="4">
    <location>
        <begin position="285"/>
        <end position="499"/>
    </location>
</feature>
<feature type="signal peptide" evidence="3">
    <location>
        <begin position="1"/>
        <end position="18"/>
    </location>
</feature>
<feature type="chain" id="PRO_5020640762" description="Glycoside hydrolase family 44 catalytic domain-containing protein" evidence="3">
    <location>
        <begin position="19"/>
        <end position="976"/>
    </location>
</feature>
<reference evidence="5 6" key="1">
    <citation type="submission" date="2019-02" db="EMBL/GenBank/DDBJ databases">
        <title>Genome sequencing of the rare red list fungi Antrodiella citrinella (Flaviporus citrinellus).</title>
        <authorList>
            <person name="Buettner E."/>
            <person name="Kellner H."/>
        </authorList>
    </citation>
    <scope>NUCLEOTIDE SEQUENCE [LARGE SCALE GENOMIC DNA]</scope>
    <source>
        <strain evidence="5 6">DSM 108506</strain>
    </source>
</reference>
<dbReference type="GO" id="GO:0016491">
    <property type="term" value="F:oxidoreductase activity"/>
    <property type="evidence" value="ECO:0007669"/>
    <property type="project" value="UniProtKB-KW"/>
</dbReference>
<dbReference type="GO" id="GO:0030497">
    <property type="term" value="P:fatty acid elongation"/>
    <property type="evidence" value="ECO:0007669"/>
    <property type="project" value="TreeGrafter"/>
</dbReference>
<dbReference type="InterPro" id="IPR002347">
    <property type="entry name" value="SDR_fam"/>
</dbReference>
<evidence type="ECO:0000313" key="5">
    <source>
        <dbReference type="EMBL" id="THH33310.1"/>
    </source>
</evidence>
<organism evidence="5 6">
    <name type="scientific">Antrodiella citrinella</name>
    <dbReference type="NCBI Taxonomy" id="2447956"/>
    <lineage>
        <taxon>Eukaryota</taxon>
        <taxon>Fungi</taxon>
        <taxon>Dikarya</taxon>
        <taxon>Basidiomycota</taxon>
        <taxon>Agaricomycotina</taxon>
        <taxon>Agaricomycetes</taxon>
        <taxon>Polyporales</taxon>
        <taxon>Steccherinaceae</taxon>
        <taxon>Antrodiella</taxon>
    </lineage>
</organism>
<dbReference type="SUPFAM" id="SSF51735">
    <property type="entry name" value="NAD(P)-binding Rossmann-fold domains"/>
    <property type="match status" value="1"/>
</dbReference>
<dbReference type="Proteomes" id="UP000308730">
    <property type="component" value="Unassembled WGS sequence"/>
</dbReference>
<comment type="caution">
    <text evidence="5">The sequence shown here is derived from an EMBL/GenBank/DDBJ whole genome shotgun (WGS) entry which is preliminary data.</text>
</comment>
<dbReference type="Pfam" id="PF12891">
    <property type="entry name" value="Glyco_hydro_44"/>
    <property type="match status" value="1"/>
</dbReference>
<dbReference type="PRINTS" id="PR00081">
    <property type="entry name" value="GDHRDH"/>
</dbReference>
<dbReference type="Gene3D" id="3.40.50.720">
    <property type="entry name" value="NAD(P)-binding Rossmann-like Domain"/>
    <property type="match status" value="1"/>
</dbReference>
<evidence type="ECO:0000256" key="2">
    <source>
        <dbReference type="ARBA" id="ARBA00023002"/>
    </source>
</evidence>
<gene>
    <name evidence="5" type="ORF">EUX98_g939</name>
</gene>
<dbReference type="InterPro" id="IPR024745">
    <property type="entry name" value="GH44_cat"/>
</dbReference>
<dbReference type="GO" id="GO:0005783">
    <property type="term" value="C:endoplasmic reticulum"/>
    <property type="evidence" value="ECO:0007669"/>
    <property type="project" value="TreeGrafter"/>
</dbReference>
<dbReference type="AlphaFoldDB" id="A0A4S4NBH6"/>
<evidence type="ECO:0000313" key="6">
    <source>
        <dbReference type="Proteomes" id="UP000308730"/>
    </source>
</evidence>
<evidence type="ECO:0000256" key="1">
    <source>
        <dbReference type="ARBA" id="ARBA00022857"/>
    </source>
</evidence>
<evidence type="ECO:0000256" key="3">
    <source>
        <dbReference type="SAM" id="SignalP"/>
    </source>
</evidence>
<protein>
    <recommendedName>
        <fullName evidence="4">Glycoside hydrolase family 44 catalytic domain-containing protein</fullName>
    </recommendedName>
</protein>
<dbReference type="Gene3D" id="2.60.120.430">
    <property type="entry name" value="Galactose-binding lectin"/>
    <property type="match status" value="1"/>
</dbReference>
<dbReference type="Pfam" id="PF00106">
    <property type="entry name" value="adh_short"/>
    <property type="match status" value="1"/>
</dbReference>
<dbReference type="SUPFAM" id="SSF51445">
    <property type="entry name" value="(Trans)glycosidases"/>
    <property type="match status" value="1"/>
</dbReference>
<keyword evidence="1" id="KW-0521">NADP</keyword>
<keyword evidence="2" id="KW-0560">Oxidoreductase</keyword>
<proteinExistence type="predicted"/>
<dbReference type="InterPro" id="IPR017853">
    <property type="entry name" value="GH"/>
</dbReference>